<evidence type="ECO:0000313" key="3">
    <source>
        <dbReference type="Proteomes" id="UP000751190"/>
    </source>
</evidence>
<protein>
    <submittedName>
        <fullName evidence="2">Uncharacterized protein</fullName>
    </submittedName>
</protein>
<dbReference type="AlphaFoldDB" id="A0A8J5XS91"/>
<keyword evidence="3" id="KW-1185">Reference proteome</keyword>
<comment type="caution">
    <text evidence="2">The sequence shown here is derived from an EMBL/GenBank/DDBJ whole genome shotgun (WGS) entry which is preliminary data.</text>
</comment>
<name>A0A8J5XS91_DIALT</name>
<feature type="region of interest" description="Disordered" evidence="1">
    <location>
        <begin position="194"/>
        <end position="253"/>
    </location>
</feature>
<evidence type="ECO:0000256" key="1">
    <source>
        <dbReference type="SAM" id="MobiDB-lite"/>
    </source>
</evidence>
<evidence type="ECO:0000313" key="2">
    <source>
        <dbReference type="EMBL" id="KAG8467547.1"/>
    </source>
</evidence>
<accession>A0A8J5XS91</accession>
<sequence>MLPTSAASRVVSVETPSAGEPRAFKGLRRRLLEWRPAQRAAVSVALGASVIFGGARPSFARDSPQPLEHTVEVEQLFLKKKWDRQSCENAGIKVDEIVAKVAWSDMPVGEAQREMFDIVDADLSEDSDRVLGIVTFIGVSSVGVAITTDLFKRFDRWRAAKDREDMQREIDLTGSYVNPYAGDIEEIVDPITGEKKKFEQKNQNRPNIPGLGGEAPTDEPSGGGDDDDSGEGGGIDDVDEQGKSNLDVLKDLL</sequence>
<dbReference type="EMBL" id="JAGTXO010000006">
    <property type="protein sequence ID" value="KAG8467547.1"/>
    <property type="molecule type" value="Genomic_DNA"/>
</dbReference>
<reference evidence="2" key="1">
    <citation type="submission" date="2021-05" db="EMBL/GenBank/DDBJ databases">
        <title>The genome of the haptophyte Pavlova lutheri (Diacronema luteri, Pavlovales) - a model for lipid biosynthesis in eukaryotic algae.</title>
        <authorList>
            <person name="Hulatt C.J."/>
            <person name="Posewitz M.C."/>
        </authorList>
    </citation>
    <scope>NUCLEOTIDE SEQUENCE</scope>
    <source>
        <strain evidence="2">NIVA-4/92</strain>
    </source>
</reference>
<organism evidence="2 3">
    <name type="scientific">Diacronema lutheri</name>
    <name type="common">Unicellular marine alga</name>
    <name type="synonym">Monochrysis lutheri</name>
    <dbReference type="NCBI Taxonomy" id="2081491"/>
    <lineage>
        <taxon>Eukaryota</taxon>
        <taxon>Haptista</taxon>
        <taxon>Haptophyta</taxon>
        <taxon>Pavlovophyceae</taxon>
        <taxon>Pavlovales</taxon>
        <taxon>Pavlovaceae</taxon>
        <taxon>Diacronema</taxon>
    </lineage>
</organism>
<proteinExistence type="predicted"/>
<gene>
    <name evidence="2" type="ORF">KFE25_000863</name>
</gene>
<dbReference type="Proteomes" id="UP000751190">
    <property type="component" value="Unassembled WGS sequence"/>
</dbReference>
<dbReference type="OrthoDB" id="10627689at2759"/>
<feature type="compositionally biased region" description="Acidic residues" evidence="1">
    <location>
        <begin position="224"/>
        <end position="239"/>
    </location>
</feature>